<feature type="transmembrane region" description="Helical" evidence="2">
    <location>
        <begin position="334"/>
        <end position="352"/>
    </location>
</feature>
<evidence type="ECO:0008006" key="5">
    <source>
        <dbReference type="Google" id="ProtNLM"/>
    </source>
</evidence>
<keyword evidence="2" id="KW-0472">Membrane</keyword>
<dbReference type="PANTHER" id="PTHR43021:SF2">
    <property type="entry name" value="CATION_H+ EXCHANGER DOMAIN-CONTAINING PROTEIN"/>
    <property type="match status" value="1"/>
</dbReference>
<comment type="caution">
    <text evidence="3">The sequence shown here is derived from an EMBL/GenBank/DDBJ whole genome shotgun (WGS) entry which is preliminary data.</text>
</comment>
<feature type="transmembrane region" description="Helical" evidence="2">
    <location>
        <begin position="304"/>
        <end position="327"/>
    </location>
</feature>
<keyword evidence="2" id="KW-0812">Transmembrane</keyword>
<feature type="transmembrane region" description="Helical" evidence="2">
    <location>
        <begin position="246"/>
        <end position="264"/>
    </location>
</feature>
<dbReference type="PANTHER" id="PTHR43021">
    <property type="entry name" value="NA(+)/H(+) ANTIPORTER-RELATED"/>
    <property type="match status" value="1"/>
</dbReference>
<name>A0AAV0V4U3_9STRA</name>
<feature type="transmembrane region" description="Helical" evidence="2">
    <location>
        <begin position="120"/>
        <end position="144"/>
    </location>
</feature>
<feature type="transmembrane region" description="Helical" evidence="2">
    <location>
        <begin position="271"/>
        <end position="292"/>
    </location>
</feature>
<feature type="transmembrane region" description="Helical" evidence="2">
    <location>
        <begin position="94"/>
        <end position="114"/>
    </location>
</feature>
<feature type="transmembrane region" description="Helical" evidence="2">
    <location>
        <begin position="367"/>
        <end position="390"/>
    </location>
</feature>
<protein>
    <recommendedName>
        <fullName evidence="5">Cation/H+ exchanger domain-containing protein</fullName>
    </recommendedName>
</protein>
<feature type="region of interest" description="Disordered" evidence="1">
    <location>
        <begin position="710"/>
        <end position="757"/>
    </location>
</feature>
<gene>
    <name evidence="3" type="ORF">PDE001_LOCUS8464</name>
</gene>
<sequence length="757" mass="83804">MADRLAKIAMDTGASIQVQATYARGVITEAAAFLDNDVNHWLEASQAEHYELQGPAMTASDLIISRQDCAQRHSAVRGLVLPRYSRSYGYLPHLLTHFSISRIICLVYCADLQVSAGNVVFTLTIVASNLLIGGLIGLVIILIFEIPGSTANEHLDLHASEATTSSNYSQESLQDPDAMPHPHNTYVEETDGERKPPKTPKFWTTHMSLYVKGFLWLTLGYMFYIATTTIGEATVASFGASWEVRFEPLLVLMVASCLAGHYSLIRHDMHVILDTVAPYMFLPFFVMTGAALKLDMVVDTLPLMSLYVCLRFGAVFIACYLGGRFLLKLTPRQYINLWLTLTPQAGVALGLADEMRKLSSDPWAGEFAVTIVAAVVVNQIIGPVLCAFGLRRAGESRYERRAETQPVEDGVDGSDNDDSVNGGRALQSRLPSNTTQDPSTLLPFHEVKSAVIVGEDEVAFEIALELSLCGAHVKVPLLDKEHADKWQTISETIFQRSAKGELIQYKNKAKEHEREEHMEEMSSADVLIFTGDDMRTLEYVRTMRAKLGRQYLRMIAVVPDCICIKELKELEVLVIQPAIALAHIATRMALLNQKLAESLSHEMSTTSDFVTTAYLSDMRREGRRLALGRSVVKHHSANYDRLAEILAAESLPVPPPPLRVSMFGTSSAGFDPFSRRDNGMSAYEHFVIQDVPTVHDPTVFNEHFVQRSAGPISPRLGISPSPQGGNPYAFVRSRSSERRSRGNSGRGSVQRRTRSNV</sequence>
<dbReference type="EMBL" id="CANTFM010001793">
    <property type="protein sequence ID" value="CAI5742900.1"/>
    <property type="molecule type" value="Genomic_DNA"/>
</dbReference>
<evidence type="ECO:0000256" key="2">
    <source>
        <dbReference type="SAM" id="Phobius"/>
    </source>
</evidence>
<evidence type="ECO:0000256" key="1">
    <source>
        <dbReference type="SAM" id="MobiDB-lite"/>
    </source>
</evidence>
<keyword evidence="2" id="KW-1133">Transmembrane helix</keyword>
<feature type="compositionally biased region" description="Acidic residues" evidence="1">
    <location>
        <begin position="409"/>
        <end position="418"/>
    </location>
</feature>
<keyword evidence="4" id="KW-1185">Reference proteome</keyword>
<feature type="transmembrane region" description="Helical" evidence="2">
    <location>
        <begin position="209"/>
        <end position="226"/>
    </location>
</feature>
<proteinExistence type="predicted"/>
<feature type="region of interest" description="Disordered" evidence="1">
    <location>
        <begin position="399"/>
        <end position="439"/>
    </location>
</feature>
<feature type="region of interest" description="Disordered" evidence="1">
    <location>
        <begin position="169"/>
        <end position="197"/>
    </location>
</feature>
<organism evidence="3 4">
    <name type="scientific">Peronospora destructor</name>
    <dbReference type="NCBI Taxonomy" id="86335"/>
    <lineage>
        <taxon>Eukaryota</taxon>
        <taxon>Sar</taxon>
        <taxon>Stramenopiles</taxon>
        <taxon>Oomycota</taxon>
        <taxon>Peronosporomycetes</taxon>
        <taxon>Peronosporales</taxon>
        <taxon>Peronosporaceae</taxon>
        <taxon>Peronospora</taxon>
    </lineage>
</organism>
<feature type="compositionally biased region" description="Polar residues" evidence="1">
    <location>
        <begin position="429"/>
        <end position="439"/>
    </location>
</feature>
<evidence type="ECO:0000313" key="4">
    <source>
        <dbReference type="Proteomes" id="UP001162029"/>
    </source>
</evidence>
<evidence type="ECO:0000313" key="3">
    <source>
        <dbReference type="EMBL" id="CAI5742900.1"/>
    </source>
</evidence>
<dbReference type="AlphaFoldDB" id="A0AAV0V4U3"/>
<dbReference type="Proteomes" id="UP001162029">
    <property type="component" value="Unassembled WGS sequence"/>
</dbReference>
<accession>A0AAV0V4U3</accession>
<reference evidence="3" key="1">
    <citation type="submission" date="2022-12" db="EMBL/GenBank/DDBJ databases">
        <authorList>
            <person name="Webb A."/>
        </authorList>
    </citation>
    <scope>NUCLEOTIDE SEQUENCE</scope>
    <source>
        <strain evidence="3">Pd1</strain>
    </source>
</reference>